<evidence type="ECO:0000313" key="2">
    <source>
        <dbReference type="Proteomes" id="UP000292781"/>
    </source>
</evidence>
<accession>A0A4Q9VF30</accession>
<name>A0A4Q9VF30_9HYPH</name>
<dbReference type="AlphaFoldDB" id="A0A4Q9VF30"/>
<evidence type="ECO:0000313" key="1">
    <source>
        <dbReference type="EMBL" id="TBW33342.1"/>
    </source>
</evidence>
<reference evidence="1 2" key="1">
    <citation type="submission" date="2019-02" db="EMBL/GenBank/DDBJ databases">
        <title>Siculibacillus lacustris gen. nov., sp. nov., a new rosette-forming bacterium isolated from a freshwater crater lake (Lake St. Ana, Romania).</title>
        <authorList>
            <person name="Felfoldi T."/>
            <person name="Marton Z."/>
            <person name="Szabo A."/>
            <person name="Mentes A."/>
            <person name="Boka K."/>
            <person name="Marialigeti K."/>
            <person name="Mathe I."/>
            <person name="Koncz M."/>
            <person name="Schumann P."/>
            <person name="Toth E."/>
        </authorList>
    </citation>
    <scope>NUCLEOTIDE SEQUENCE [LARGE SCALE GENOMIC DNA]</scope>
    <source>
        <strain evidence="1 2">SA-279</strain>
    </source>
</reference>
<gene>
    <name evidence="1" type="ORF">EYW49_20500</name>
</gene>
<sequence length="179" mass="18170">MRLISFSDPVWGDAAHEHLSCSVVLELQPATTVEVPDEPVQDSQGAVTFRGKTSLPVAAVVGDPTAFQASRDADGLAGEVFAAIVGSGQPIAEYVAPAEPVPAAVSAFQAKAALLAAGLLDEAQAAVAAAAPIVQLAWSTAQVFERSSPTIATLAAALVPPLTATQVDDLFRAAARISA</sequence>
<dbReference type="RefSeq" id="WP_131311498.1">
    <property type="nucleotide sequence ID" value="NZ_SJFN01000045.1"/>
</dbReference>
<protein>
    <submittedName>
        <fullName evidence="1">Uncharacterized protein</fullName>
    </submittedName>
</protein>
<dbReference type="Proteomes" id="UP000292781">
    <property type="component" value="Unassembled WGS sequence"/>
</dbReference>
<keyword evidence="2" id="KW-1185">Reference proteome</keyword>
<dbReference type="EMBL" id="SJFN01000045">
    <property type="protein sequence ID" value="TBW33342.1"/>
    <property type="molecule type" value="Genomic_DNA"/>
</dbReference>
<proteinExistence type="predicted"/>
<organism evidence="1 2">
    <name type="scientific">Siculibacillus lacustris</name>
    <dbReference type="NCBI Taxonomy" id="1549641"/>
    <lineage>
        <taxon>Bacteria</taxon>
        <taxon>Pseudomonadati</taxon>
        <taxon>Pseudomonadota</taxon>
        <taxon>Alphaproteobacteria</taxon>
        <taxon>Hyphomicrobiales</taxon>
        <taxon>Ancalomicrobiaceae</taxon>
        <taxon>Siculibacillus</taxon>
    </lineage>
</organism>
<comment type="caution">
    <text evidence="1">The sequence shown here is derived from an EMBL/GenBank/DDBJ whole genome shotgun (WGS) entry which is preliminary data.</text>
</comment>